<evidence type="ECO:0000313" key="3">
    <source>
        <dbReference type="Proteomes" id="UP000076335"/>
    </source>
</evidence>
<evidence type="ECO:0000256" key="1">
    <source>
        <dbReference type="SAM" id="Coils"/>
    </source>
</evidence>
<sequence length="151" mass="17631">MIMTHFDNSDMIKRRSKLEGEIKRLREELEAIRTGLNKVIDALGPDARSHEIRAFFDDKSEQIHRTKLEISRHERELADTSIPKSIGRILARHNKLIAKLRVWSRDPEAVIPLRQILDRFTIHAAWDDTEECWKRSCEVTFDFAAIIAADK</sequence>
<keyword evidence="1" id="KW-0175">Coiled coil</keyword>
<dbReference type="AlphaFoldDB" id="A0A154L3D7"/>
<proteinExistence type="predicted"/>
<gene>
    <name evidence="2" type="ORF">AUP42_01635</name>
</gene>
<dbReference type="Proteomes" id="UP000076335">
    <property type="component" value="Unassembled WGS sequence"/>
</dbReference>
<reference evidence="2 3" key="1">
    <citation type="submission" date="2015-12" db="EMBL/GenBank/DDBJ databases">
        <title>Genome sequence of Thalassospira lucentensis MCCC 1A02072.</title>
        <authorList>
            <person name="Lu L."/>
            <person name="Lai Q."/>
            <person name="Shao Z."/>
            <person name="Qian P."/>
        </authorList>
    </citation>
    <scope>NUCLEOTIDE SEQUENCE [LARGE SCALE GENOMIC DNA]</scope>
    <source>
        <strain evidence="2 3">MCCC 1A02072</strain>
    </source>
</reference>
<name>A0A154L3D7_9PROT</name>
<feature type="coiled-coil region" evidence="1">
    <location>
        <begin position="8"/>
        <end position="76"/>
    </location>
</feature>
<protein>
    <submittedName>
        <fullName evidence="2">Uncharacterized protein</fullName>
    </submittedName>
</protein>
<evidence type="ECO:0000313" key="2">
    <source>
        <dbReference type="EMBL" id="KZB63121.1"/>
    </source>
</evidence>
<dbReference type="EMBL" id="LPVY01000019">
    <property type="protein sequence ID" value="KZB63121.1"/>
    <property type="molecule type" value="Genomic_DNA"/>
</dbReference>
<organism evidence="2 3">
    <name type="scientific">Thalassospira lucentensis</name>
    <dbReference type="NCBI Taxonomy" id="168935"/>
    <lineage>
        <taxon>Bacteria</taxon>
        <taxon>Pseudomonadati</taxon>
        <taxon>Pseudomonadota</taxon>
        <taxon>Alphaproteobacteria</taxon>
        <taxon>Rhodospirillales</taxon>
        <taxon>Thalassospiraceae</taxon>
        <taxon>Thalassospira</taxon>
    </lineage>
</organism>
<accession>A0A154L3D7</accession>
<comment type="caution">
    <text evidence="2">The sequence shown here is derived from an EMBL/GenBank/DDBJ whole genome shotgun (WGS) entry which is preliminary data.</text>
</comment>